<dbReference type="RefSeq" id="WP_039188051.1">
    <property type="nucleotide sequence ID" value="NZ_JAQRFV010000004.1"/>
</dbReference>
<dbReference type="Pfam" id="PF11306">
    <property type="entry name" value="DUF3108"/>
    <property type="match status" value="1"/>
</dbReference>
<name>A0A0B1Q4D5_9HYPH</name>
<dbReference type="OrthoDB" id="7630100at2"/>
<protein>
    <recommendedName>
        <fullName evidence="4">DUF3108 domain-containing protein</fullName>
    </recommendedName>
</protein>
<dbReference type="Proteomes" id="UP000030826">
    <property type="component" value="Unassembled WGS sequence"/>
</dbReference>
<feature type="signal peptide" evidence="1">
    <location>
        <begin position="1"/>
        <end position="24"/>
    </location>
</feature>
<accession>A0A0B1Q4D5</accession>
<evidence type="ECO:0000313" key="3">
    <source>
        <dbReference type="Proteomes" id="UP000030826"/>
    </source>
</evidence>
<dbReference type="EMBL" id="JRFJ01000001">
    <property type="protein sequence ID" value="KHJ55254.1"/>
    <property type="molecule type" value="Genomic_DNA"/>
</dbReference>
<reference evidence="2 3" key="1">
    <citation type="submission" date="2014-09" db="EMBL/GenBank/DDBJ databases">
        <title>Isolation and characterization of Aurantimonas altamirensis ON-56566 from clinical sample following a dog bite.</title>
        <authorList>
            <person name="Eshaghi A."/>
            <person name="Li A."/>
            <person name="Shahinas D."/>
            <person name="Bahn P."/>
            <person name="Kus J.V."/>
            <person name="Patel S.N."/>
        </authorList>
    </citation>
    <scope>NUCLEOTIDE SEQUENCE [LARGE SCALE GENOMIC DNA]</scope>
    <source>
        <strain evidence="2 3">ON-56566</strain>
    </source>
</reference>
<sequence length="258" mass="27577">MPFKRIAATLFLCVLALPGGPARAETLQTRYSISILGVTVGRADFTTEFAGSRYSVSGNLRSAGLGALVSSTQGTSSSDGQVRADRVQSNRYALSYTSDGKSWSSTVRMRGGRVVGTDVSPPQRKTHPSDYVPVTPAQLANVVDPLASMMIKARADRICNRTLPIFDGWSRLDLKLSAGGTAEFEADGFSGKAVVCNARIEPIGGFRRNSSGLRYLMGQTIKIWFAPIGDSGIHAPVYVRIPTKIGPLTLNASTFARS</sequence>
<feature type="chain" id="PRO_5002059640" description="DUF3108 domain-containing protein" evidence="1">
    <location>
        <begin position="25"/>
        <end position="258"/>
    </location>
</feature>
<evidence type="ECO:0000313" key="2">
    <source>
        <dbReference type="EMBL" id="KHJ55254.1"/>
    </source>
</evidence>
<keyword evidence="1" id="KW-0732">Signal</keyword>
<dbReference type="InterPro" id="IPR021457">
    <property type="entry name" value="DUF3108"/>
</dbReference>
<dbReference type="STRING" id="370622.LA66_00785"/>
<organism evidence="2 3">
    <name type="scientific">Aureimonas altamirensis</name>
    <dbReference type="NCBI Taxonomy" id="370622"/>
    <lineage>
        <taxon>Bacteria</taxon>
        <taxon>Pseudomonadati</taxon>
        <taxon>Pseudomonadota</taxon>
        <taxon>Alphaproteobacteria</taxon>
        <taxon>Hyphomicrobiales</taxon>
        <taxon>Aurantimonadaceae</taxon>
        <taxon>Aureimonas</taxon>
    </lineage>
</organism>
<evidence type="ECO:0008006" key="4">
    <source>
        <dbReference type="Google" id="ProtNLM"/>
    </source>
</evidence>
<evidence type="ECO:0000256" key="1">
    <source>
        <dbReference type="SAM" id="SignalP"/>
    </source>
</evidence>
<dbReference type="AlphaFoldDB" id="A0A0B1Q4D5"/>
<proteinExistence type="predicted"/>
<gene>
    <name evidence="2" type="ORF">LA66_00785</name>
</gene>
<comment type="caution">
    <text evidence="2">The sequence shown here is derived from an EMBL/GenBank/DDBJ whole genome shotgun (WGS) entry which is preliminary data.</text>
</comment>